<feature type="compositionally biased region" description="Low complexity" evidence="1">
    <location>
        <begin position="515"/>
        <end position="529"/>
    </location>
</feature>
<feature type="compositionally biased region" description="Polar residues" evidence="1">
    <location>
        <begin position="279"/>
        <end position="299"/>
    </location>
</feature>
<dbReference type="PANTHER" id="PTHR22014">
    <property type="entry name" value="RNA-BINDING PROTEIN 33"/>
    <property type="match status" value="1"/>
</dbReference>
<protein>
    <submittedName>
        <fullName evidence="2">RBM33 protein</fullName>
    </submittedName>
</protein>
<dbReference type="GO" id="GO:0003723">
    <property type="term" value="F:RNA binding"/>
    <property type="evidence" value="ECO:0007669"/>
    <property type="project" value="TreeGrafter"/>
</dbReference>
<feature type="region of interest" description="Disordered" evidence="1">
    <location>
        <begin position="360"/>
        <end position="383"/>
    </location>
</feature>
<dbReference type="Gene3D" id="3.30.70.330">
    <property type="match status" value="1"/>
</dbReference>
<organism evidence="2 3">
    <name type="scientific">Ceyx cyanopectus</name>
    <name type="common">Indigo-banded kingfisher</name>
    <dbReference type="NCBI Taxonomy" id="390723"/>
    <lineage>
        <taxon>Eukaryota</taxon>
        <taxon>Metazoa</taxon>
        <taxon>Chordata</taxon>
        <taxon>Craniata</taxon>
        <taxon>Vertebrata</taxon>
        <taxon>Euteleostomi</taxon>
        <taxon>Archelosauria</taxon>
        <taxon>Archosauria</taxon>
        <taxon>Dinosauria</taxon>
        <taxon>Saurischia</taxon>
        <taxon>Theropoda</taxon>
        <taxon>Coelurosauria</taxon>
        <taxon>Aves</taxon>
        <taxon>Neognathae</taxon>
        <taxon>Neoaves</taxon>
        <taxon>Telluraves</taxon>
        <taxon>Coraciimorphae</taxon>
        <taxon>Coraciiformes</taxon>
        <taxon>Alcedinidae</taxon>
        <taxon>Ceyx</taxon>
    </lineage>
</organism>
<accession>A0A7L4N3X6</accession>
<dbReference type="EMBL" id="VYZU01028613">
    <property type="protein sequence ID" value="NXY84161.1"/>
    <property type="molecule type" value="Genomic_DNA"/>
</dbReference>
<feature type="compositionally biased region" description="Pro residues" evidence="1">
    <location>
        <begin position="197"/>
        <end position="208"/>
    </location>
</feature>
<feature type="region of interest" description="Disordered" evidence="1">
    <location>
        <begin position="178"/>
        <end position="299"/>
    </location>
</feature>
<feature type="region of interest" description="Disordered" evidence="1">
    <location>
        <begin position="1"/>
        <end position="144"/>
    </location>
</feature>
<dbReference type="AlphaFoldDB" id="A0A7L4N3X6"/>
<feature type="compositionally biased region" description="Polar residues" evidence="1">
    <location>
        <begin position="254"/>
        <end position="269"/>
    </location>
</feature>
<feature type="compositionally biased region" description="Polar residues" evidence="1">
    <location>
        <begin position="560"/>
        <end position="570"/>
    </location>
</feature>
<feature type="compositionally biased region" description="Low complexity" evidence="1">
    <location>
        <begin position="597"/>
        <end position="613"/>
    </location>
</feature>
<keyword evidence="3" id="KW-1185">Reference proteome</keyword>
<feature type="compositionally biased region" description="Basic residues" evidence="1">
    <location>
        <begin position="211"/>
        <end position="234"/>
    </location>
</feature>
<dbReference type="InterPro" id="IPR012677">
    <property type="entry name" value="Nucleotide-bd_a/b_plait_sf"/>
</dbReference>
<feature type="non-terminal residue" evidence="2">
    <location>
        <position position="747"/>
    </location>
</feature>
<proteinExistence type="predicted"/>
<gene>
    <name evidence="2" type="primary">Rbm33</name>
    <name evidence="2" type="ORF">CEYCYA_R11507</name>
</gene>
<dbReference type="PANTHER" id="PTHR22014:SF2">
    <property type="entry name" value="RNA-BINDING PROTEIN 33"/>
    <property type="match status" value="1"/>
</dbReference>
<feature type="compositionally biased region" description="Pro residues" evidence="1">
    <location>
        <begin position="66"/>
        <end position="75"/>
    </location>
</feature>
<feature type="non-terminal residue" evidence="2">
    <location>
        <position position="1"/>
    </location>
</feature>
<feature type="compositionally biased region" description="Polar residues" evidence="1">
    <location>
        <begin position="1"/>
        <end position="18"/>
    </location>
</feature>
<sequence length="747" mass="83100">PPDFQQHTPGPVPTNFTQAPRLPIQDQWRGPPPPPPPLPPPPPQERDPFFITDPRFPNHPLFEQRSPPPPPPPPLLNSAHPVPTQSPMPFTPPGPAFNQQGQQPVFPRERPVRPNMQPQGPVGILHFNQPGSATPRPFIPPRQQFLQAPGQPFLAAHTQPSMQVLLCQWSPPTGAVGTNGAGVQWGLEGISGDQGPLHPPLQPQPQPQPQQHHHQQPQQQHHHQQPQQQHHHHLQGPPQPLMPMNQPQFRPHMQATQQQPNNNRMQCQPRQGPMKPRHNTPSQNIVKRPNQQLQSTAPRNSNLRELPIAPSHALEMSNNRRTSTPAAQVKPVTSTVTANKPVAGVGNSQGRPEMKAKAITPVGQAKSEVKPEPEYPDEDEETRLYRLKIEEQKRLREEILKQKELRRQQQAGARKRELLERLAQQQQHQPPTPQSYMQQDDDDSEFPTNGSPYIPHSGLQSRHNVKNRLLAKKQEPVVPNIQPKPTDFPQPGANLQYPGQQMKAVKQLRPPRPVATSPPQAAQKAAQTKGTVAPLPPAQTARVASVQARPQELKPGTKRTVMQRTNSASDGPQVGSKVRVIKLSGGQGGEDSGFFHPEGQPQQPQQPLEPKQQPVRKVTLTKGMQQQQYQQQAQIHSPAPQGVKNIQGIHQPKKVIMHGRGRGVAGQMGRGRLMPNKQNLRVVECKPQPCIVSVEGLSSSTTDVQLKNLLMSVGPIQSLQMLPQQRKAIAKFKEPAHALAFQQKFHR</sequence>
<evidence type="ECO:0000313" key="3">
    <source>
        <dbReference type="Proteomes" id="UP000586704"/>
    </source>
</evidence>
<reference evidence="2 3" key="1">
    <citation type="submission" date="2020-02" db="EMBL/GenBank/DDBJ databases">
        <title>Bird 10,000 Genomes (B10K) Project - Family phase.</title>
        <authorList>
            <person name="Zhang G."/>
        </authorList>
    </citation>
    <scope>NUCLEOTIDE SEQUENCE [LARGE SCALE GENOMIC DNA]</scope>
    <source>
        <strain evidence="2">B10K-DU-013-51</strain>
        <tissue evidence="2">Mixed tissue sample</tissue>
    </source>
</reference>
<evidence type="ECO:0000313" key="2">
    <source>
        <dbReference type="EMBL" id="NXY84161.1"/>
    </source>
</evidence>
<feature type="region of interest" description="Disordered" evidence="1">
    <location>
        <begin position="407"/>
        <end position="628"/>
    </location>
</feature>
<dbReference type="InterPro" id="IPR035979">
    <property type="entry name" value="RBD_domain_sf"/>
</dbReference>
<feature type="compositionally biased region" description="Pro residues" evidence="1">
    <location>
        <begin position="30"/>
        <end position="43"/>
    </location>
</feature>
<comment type="caution">
    <text evidence="2">The sequence shown here is derived from an EMBL/GenBank/DDBJ whole genome shotgun (WGS) entry which is preliminary data.</text>
</comment>
<feature type="compositionally biased region" description="Pro residues" evidence="1">
    <location>
        <begin position="84"/>
        <end position="95"/>
    </location>
</feature>
<dbReference type="SUPFAM" id="SSF54928">
    <property type="entry name" value="RNA-binding domain, RBD"/>
    <property type="match status" value="1"/>
</dbReference>
<dbReference type="OrthoDB" id="5990677at2759"/>
<dbReference type="Proteomes" id="UP000586704">
    <property type="component" value="Unassembled WGS sequence"/>
</dbReference>
<dbReference type="InterPro" id="IPR039878">
    <property type="entry name" value="RBM33"/>
</dbReference>
<name>A0A7L4N3X6_9AVES</name>
<evidence type="ECO:0000256" key="1">
    <source>
        <dbReference type="SAM" id="MobiDB-lite"/>
    </source>
</evidence>